<evidence type="ECO:0000313" key="2">
    <source>
        <dbReference type="RefSeq" id="XP_074217491.1"/>
    </source>
</evidence>
<organism evidence="1 2">
    <name type="scientific">Camelus bactrianus</name>
    <name type="common">Bactrian camel</name>
    <dbReference type="NCBI Taxonomy" id="9837"/>
    <lineage>
        <taxon>Eukaryota</taxon>
        <taxon>Metazoa</taxon>
        <taxon>Chordata</taxon>
        <taxon>Craniata</taxon>
        <taxon>Vertebrata</taxon>
        <taxon>Euteleostomi</taxon>
        <taxon>Mammalia</taxon>
        <taxon>Eutheria</taxon>
        <taxon>Laurasiatheria</taxon>
        <taxon>Artiodactyla</taxon>
        <taxon>Tylopoda</taxon>
        <taxon>Camelidae</taxon>
        <taxon>Camelus</taxon>
    </lineage>
</organism>
<keyword evidence="1" id="KW-1185">Reference proteome</keyword>
<evidence type="ECO:0000313" key="1">
    <source>
        <dbReference type="Proteomes" id="UP001732780"/>
    </source>
</evidence>
<name>A0AC58Q5C9_CAMBA</name>
<gene>
    <name evidence="2" type="primary">LOC141577207</name>
</gene>
<dbReference type="Proteomes" id="UP001732780">
    <property type="component" value="Chromosome 3"/>
</dbReference>
<protein>
    <submittedName>
        <fullName evidence="2">Uncharacterized protein LOC141577207 isoform X3</fullName>
    </submittedName>
</protein>
<dbReference type="RefSeq" id="XP_074217491.1">
    <property type="nucleotide sequence ID" value="XM_074361390.1"/>
</dbReference>
<reference evidence="2" key="1">
    <citation type="submission" date="2025-08" db="UniProtKB">
        <authorList>
            <consortium name="RefSeq"/>
        </authorList>
    </citation>
    <scope>IDENTIFICATION</scope>
    <source>
        <tissue evidence="2">Blood</tissue>
    </source>
</reference>
<proteinExistence type="predicted"/>
<accession>A0AC58Q5C9</accession>
<sequence>MYLPAANPRRPLMHHILAKILAWGGVGRRRFARCWTPGAASAAVEAGRRSPGELGPGRRRRRRRRLGIVVRSRELLHFFSPPRPGLGATSAARDLPEVRLQKPDARLQVSLLLGGGRDAVEGQRQLRRPAAPPNGATSSPLP</sequence>